<accession>A0ABX1GCM6</accession>
<dbReference type="InterPro" id="IPR036069">
    <property type="entry name" value="DUF34/NIF3_sf"/>
</dbReference>
<comment type="caution">
    <text evidence="1">The sequence shown here is derived from an EMBL/GenBank/DDBJ whole genome shotgun (WGS) entry which is preliminary data.</text>
</comment>
<reference evidence="1 2" key="1">
    <citation type="submission" date="2020-04" db="EMBL/GenBank/DDBJ databases">
        <authorList>
            <person name="Yoon J."/>
        </authorList>
    </citation>
    <scope>NUCLEOTIDE SEQUENCE [LARGE SCALE GENOMIC DNA]</scope>
    <source>
        <strain evidence="1 2">KMU-166</strain>
    </source>
</reference>
<name>A0ABX1GCM6_9GAMM</name>
<evidence type="ECO:0000313" key="2">
    <source>
        <dbReference type="Proteomes" id="UP000765845"/>
    </source>
</evidence>
<sequence length="105" mass="11796">MYKLVFFVPASHLETVKEAVFAAGAGRQGHYDHCCWQTLGYGQFRPLEGSSPFIGAQDRVEVVPEYRVEMLCEEAAIKNVVHALRRAHPYEEPAFDILQTVTTGL</sequence>
<dbReference type="RefSeq" id="WP_168449448.1">
    <property type="nucleotide sequence ID" value="NZ_JAAWWK010000002.1"/>
</dbReference>
<dbReference type="Proteomes" id="UP000765845">
    <property type="component" value="Unassembled WGS sequence"/>
</dbReference>
<dbReference type="PANTHER" id="PTHR41774">
    <property type="match status" value="1"/>
</dbReference>
<protein>
    <submittedName>
        <fullName evidence="1">NGG1p interacting factor NIF3</fullName>
    </submittedName>
</protein>
<dbReference type="Gene3D" id="3.30.70.120">
    <property type="match status" value="1"/>
</dbReference>
<keyword evidence="2" id="KW-1185">Reference proteome</keyword>
<dbReference type="PANTHER" id="PTHR41774:SF1">
    <property type="entry name" value="NGG1P INTERACTING FACTOR NIF3"/>
    <property type="match status" value="1"/>
</dbReference>
<proteinExistence type="predicted"/>
<dbReference type="InterPro" id="IPR015867">
    <property type="entry name" value="N-reg_PII/ATP_PRibTrfase_C"/>
</dbReference>
<evidence type="ECO:0000313" key="1">
    <source>
        <dbReference type="EMBL" id="NKI16907.1"/>
    </source>
</evidence>
<dbReference type="EMBL" id="JAAWWK010000002">
    <property type="protein sequence ID" value="NKI16907.1"/>
    <property type="molecule type" value="Genomic_DNA"/>
</dbReference>
<organism evidence="1 2">
    <name type="scientific">Spongiibacter thalassae</name>
    <dbReference type="NCBI Taxonomy" id="2721624"/>
    <lineage>
        <taxon>Bacteria</taxon>
        <taxon>Pseudomonadati</taxon>
        <taxon>Pseudomonadota</taxon>
        <taxon>Gammaproteobacteria</taxon>
        <taxon>Cellvibrionales</taxon>
        <taxon>Spongiibacteraceae</taxon>
        <taxon>Spongiibacter</taxon>
    </lineage>
</organism>
<gene>
    <name evidence="1" type="ORF">HCU74_05680</name>
</gene>
<dbReference type="SUPFAM" id="SSF102705">
    <property type="entry name" value="NIF3 (NGG1p interacting factor 3)-like"/>
    <property type="match status" value="1"/>
</dbReference>